<dbReference type="Proteomes" id="UP001165121">
    <property type="component" value="Unassembled WGS sequence"/>
</dbReference>
<organism evidence="2 3">
    <name type="scientific">Phytophthora fragariaefolia</name>
    <dbReference type="NCBI Taxonomy" id="1490495"/>
    <lineage>
        <taxon>Eukaryota</taxon>
        <taxon>Sar</taxon>
        <taxon>Stramenopiles</taxon>
        <taxon>Oomycota</taxon>
        <taxon>Peronosporomycetes</taxon>
        <taxon>Peronosporales</taxon>
        <taxon>Peronosporaceae</taxon>
        <taxon>Phytophthora</taxon>
    </lineage>
</organism>
<dbReference type="AlphaFoldDB" id="A0A9W6XXU7"/>
<protein>
    <submittedName>
        <fullName evidence="2">Unnamed protein product</fullName>
    </submittedName>
</protein>
<comment type="caution">
    <text evidence="2">The sequence shown here is derived from an EMBL/GenBank/DDBJ whole genome shotgun (WGS) entry which is preliminary data.</text>
</comment>
<gene>
    <name evidence="2" type="ORF">Pfra01_001819400</name>
</gene>
<name>A0A9W6XXU7_9STRA</name>
<evidence type="ECO:0000313" key="3">
    <source>
        <dbReference type="Proteomes" id="UP001165121"/>
    </source>
</evidence>
<sequence length="194" mass="21526">MMGRKLRAPNELLRMTRFTQMGPAAEYHRALVSGMTKATAAARVALAKEQRRRERYYAQGARSDVQIVSGDLVWVLRPPRGRGITKLTHQWVGPARVTSSAGFANWSVVRKDNDEHMIVHSSFMVSCRCSSDSLGSVADRILRELADEDAAAEESEMRSDEAIVAQNETDESTATESRQQEETGNLQRDGAGDE</sequence>
<feature type="region of interest" description="Disordered" evidence="1">
    <location>
        <begin position="148"/>
        <end position="194"/>
    </location>
</feature>
<evidence type="ECO:0000256" key="1">
    <source>
        <dbReference type="SAM" id="MobiDB-lite"/>
    </source>
</evidence>
<accession>A0A9W6XXU7</accession>
<dbReference type="EMBL" id="BSXT01002205">
    <property type="protein sequence ID" value="GMF47791.1"/>
    <property type="molecule type" value="Genomic_DNA"/>
</dbReference>
<feature type="compositionally biased region" description="Polar residues" evidence="1">
    <location>
        <begin position="174"/>
        <end position="186"/>
    </location>
</feature>
<dbReference type="OrthoDB" id="126738at2759"/>
<evidence type="ECO:0000313" key="2">
    <source>
        <dbReference type="EMBL" id="GMF47791.1"/>
    </source>
</evidence>
<proteinExistence type="predicted"/>
<reference evidence="2" key="1">
    <citation type="submission" date="2023-04" db="EMBL/GenBank/DDBJ databases">
        <title>Phytophthora fragariaefolia NBRC 109709.</title>
        <authorList>
            <person name="Ichikawa N."/>
            <person name="Sato H."/>
            <person name="Tonouchi N."/>
        </authorList>
    </citation>
    <scope>NUCLEOTIDE SEQUENCE</scope>
    <source>
        <strain evidence="2">NBRC 109709</strain>
    </source>
</reference>
<keyword evidence="3" id="KW-1185">Reference proteome</keyword>